<feature type="compositionally biased region" description="Basic and acidic residues" evidence="4">
    <location>
        <begin position="646"/>
        <end position="664"/>
    </location>
</feature>
<dbReference type="PANTHER" id="PTHR46380:SF2">
    <property type="entry name" value="CYCLIN-D-BINDING MYB-LIKE TRANSCRIPTION FACTOR 1"/>
    <property type="match status" value="1"/>
</dbReference>
<dbReference type="PROSITE" id="PS50090">
    <property type="entry name" value="MYB_LIKE"/>
    <property type="match status" value="2"/>
</dbReference>
<evidence type="ECO:0000313" key="7">
    <source>
        <dbReference type="EMBL" id="EAW11549.1"/>
    </source>
</evidence>
<evidence type="ECO:0000256" key="1">
    <source>
        <dbReference type="ARBA" id="ARBA00004123"/>
    </source>
</evidence>
<dbReference type="SUPFAM" id="SSF46689">
    <property type="entry name" value="Homeodomain-like"/>
    <property type="match status" value="1"/>
</dbReference>
<evidence type="ECO:0000313" key="8">
    <source>
        <dbReference type="Proteomes" id="UP000006701"/>
    </source>
</evidence>
<feature type="compositionally biased region" description="Low complexity" evidence="4">
    <location>
        <begin position="867"/>
        <end position="881"/>
    </location>
</feature>
<dbReference type="Pfam" id="PF13921">
    <property type="entry name" value="Myb_DNA-bind_6"/>
    <property type="match status" value="1"/>
</dbReference>
<dbReference type="KEGG" id="act:ACLA_092470"/>
<evidence type="ECO:0000256" key="2">
    <source>
        <dbReference type="ARBA" id="ARBA00023125"/>
    </source>
</evidence>
<dbReference type="GO" id="GO:0003700">
    <property type="term" value="F:DNA-binding transcription factor activity"/>
    <property type="evidence" value="ECO:0007669"/>
    <property type="project" value="TreeGrafter"/>
</dbReference>
<feature type="compositionally biased region" description="Acidic residues" evidence="4">
    <location>
        <begin position="782"/>
        <end position="803"/>
    </location>
</feature>
<feature type="compositionally biased region" description="Low complexity" evidence="4">
    <location>
        <begin position="709"/>
        <end position="718"/>
    </location>
</feature>
<feature type="compositionally biased region" description="Low complexity" evidence="4">
    <location>
        <begin position="554"/>
        <end position="585"/>
    </location>
</feature>
<proteinExistence type="predicted"/>
<feature type="compositionally biased region" description="Polar residues" evidence="4">
    <location>
        <begin position="665"/>
        <end position="679"/>
    </location>
</feature>
<feature type="compositionally biased region" description="Basic and acidic residues" evidence="4">
    <location>
        <begin position="890"/>
        <end position="906"/>
    </location>
</feature>
<feature type="region of interest" description="Disordered" evidence="4">
    <location>
        <begin position="39"/>
        <end position="227"/>
    </location>
</feature>
<dbReference type="OrthoDB" id="39591at2759"/>
<dbReference type="PANTHER" id="PTHR46380">
    <property type="entry name" value="CYCLIN-D-BINDING MYB-LIKE TRANSCRIPTION FACTOR 1"/>
    <property type="match status" value="1"/>
</dbReference>
<feature type="compositionally biased region" description="Low complexity" evidence="4">
    <location>
        <begin position="840"/>
        <end position="855"/>
    </location>
</feature>
<dbReference type="InterPro" id="IPR017930">
    <property type="entry name" value="Myb_dom"/>
</dbReference>
<dbReference type="CDD" id="cd00167">
    <property type="entry name" value="SANT"/>
    <property type="match status" value="1"/>
</dbReference>
<gene>
    <name evidence="7" type="ORF">ACLA_092470</name>
</gene>
<dbReference type="GO" id="GO:0005634">
    <property type="term" value="C:nucleus"/>
    <property type="evidence" value="ECO:0007669"/>
    <property type="project" value="UniProtKB-SubCell"/>
</dbReference>
<evidence type="ECO:0000259" key="6">
    <source>
        <dbReference type="PROSITE" id="PS51294"/>
    </source>
</evidence>
<evidence type="ECO:0000259" key="5">
    <source>
        <dbReference type="PROSITE" id="PS50090"/>
    </source>
</evidence>
<dbReference type="OMA" id="IYEMDEG"/>
<dbReference type="InterPro" id="IPR009057">
    <property type="entry name" value="Homeodomain-like_sf"/>
</dbReference>
<feature type="compositionally biased region" description="Basic and acidic residues" evidence="4">
    <location>
        <begin position="601"/>
        <end position="612"/>
    </location>
</feature>
<keyword evidence="8" id="KW-1185">Reference proteome</keyword>
<dbReference type="AlphaFoldDB" id="A1CFA0"/>
<protein>
    <submittedName>
        <fullName evidence="7">MYB DNA-binding domain protein</fullName>
    </submittedName>
</protein>
<evidence type="ECO:0000256" key="3">
    <source>
        <dbReference type="ARBA" id="ARBA00023242"/>
    </source>
</evidence>
<dbReference type="HOGENOM" id="CLU_008219_0_0_1"/>
<dbReference type="Proteomes" id="UP000006701">
    <property type="component" value="Unassembled WGS sequence"/>
</dbReference>
<feature type="compositionally biased region" description="Basic and acidic residues" evidence="4">
    <location>
        <begin position="960"/>
        <end position="969"/>
    </location>
</feature>
<feature type="compositionally biased region" description="Low complexity" evidence="4">
    <location>
        <begin position="692"/>
        <end position="701"/>
    </location>
</feature>
<feature type="domain" description="HTH myb-type" evidence="6">
    <location>
        <begin position="313"/>
        <end position="366"/>
    </location>
</feature>
<comment type="subcellular location">
    <subcellularLocation>
        <location evidence="1">Nucleus</location>
    </subcellularLocation>
</comment>
<feature type="domain" description="Myb-like" evidence="5">
    <location>
        <begin position="365"/>
        <end position="437"/>
    </location>
</feature>
<dbReference type="eggNOG" id="KOG0051">
    <property type="taxonomic scope" value="Eukaryota"/>
</dbReference>
<feature type="compositionally biased region" description="Polar residues" evidence="4">
    <location>
        <begin position="616"/>
        <end position="636"/>
    </location>
</feature>
<organism evidence="7 8">
    <name type="scientific">Aspergillus clavatus (strain ATCC 1007 / CBS 513.65 / DSM 816 / NCTC 3887 / NRRL 1 / QM 1276 / 107)</name>
    <dbReference type="NCBI Taxonomy" id="344612"/>
    <lineage>
        <taxon>Eukaryota</taxon>
        <taxon>Fungi</taxon>
        <taxon>Dikarya</taxon>
        <taxon>Ascomycota</taxon>
        <taxon>Pezizomycotina</taxon>
        <taxon>Eurotiomycetes</taxon>
        <taxon>Eurotiomycetidae</taxon>
        <taxon>Eurotiales</taxon>
        <taxon>Aspergillaceae</taxon>
        <taxon>Aspergillus</taxon>
        <taxon>Aspergillus subgen. Fumigati</taxon>
    </lineage>
</organism>
<dbReference type="InterPro" id="IPR001005">
    <property type="entry name" value="SANT/Myb"/>
</dbReference>
<feature type="domain" description="Myb-like" evidence="5">
    <location>
        <begin position="313"/>
        <end position="362"/>
    </location>
</feature>
<keyword evidence="2 7" id="KW-0238">DNA-binding</keyword>
<dbReference type="Gene3D" id="1.10.10.60">
    <property type="entry name" value="Homeodomain-like"/>
    <property type="match status" value="2"/>
</dbReference>
<feature type="compositionally biased region" description="Low complexity" evidence="4">
    <location>
        <begin position="935"/>
        <end position="950"/>
    </location>
</feature>
<feature type="compositionally biased region" description="Low complexity" evidence="4">
    <location>
        <begin position="765"/>
        <end position="781"/>
    </location>
</feature>
<feature type="compositionally biased region" description="Basic and acidic residues" evidence="4">
    <location>
        <begin position="747"/>
        <end position="763"/>
    </location>
</feature>
<dbReference type="SMART" id="SM00717">
    <property type="entry name" value="SANT"/>
    <property type="match status" value="2"/>
</dbReference>
<evidence type="ECO:0000256" key="4">
    <source>
        <dbReference type="SAM" id="MobiDB-lite"/>
    </source>
</evidence>
<keyword evidence="3" id="KW-0539">Nucleus</keyword>
<dbReference type="GO" id="GO:0000976">
    <property type="term" value="F:transcription cis-regulatory region binding"/>
    <property type="evidence" value="ECO:0007669"/>
    <property type="project" value="TreeGrafter"/>
</dbReference>
<dbReference type="InterPro" id="IPR051651">
    <property type="entry name" value="DMTF1_DNA-bind_reg"/>
</dbReference>
<dbReference type="EMBL" id="DS027052">
    <property type="protein sequence ID" value="EAW11549.1"/>
    <property type="molecule type" value="Genomic_DNA"/>
</dbReference>
<name>A1CFA0_ASPCL</name>
<sequence>MGQGSSQPQNGELPELEGHGKDPVVVLFSSNIALLEILRTPVTVVKKGKSGVQVEGTPAPKRKRKSSLNNTGDSKPFAVPTKPQLSPQNPADSHPSKRTKVTSSTTTSKDARKSEKKSAQGATTSSQIPNGVKPTEYENKSPQTMNAQSPESTAHFNGTSKKSKKSKAKSTRENEEEENLAHSLTLPESEPLVKAPASADLSAMDTSSDQKDSMDTTGARGPRPGKKEKLVGFFAPAEVRALEAFKLDFCTKHALSSHSFDRMVQHVDRRKDSGWPCDEAITSKAEFWQAIYDVLPGRDRRSVYRFMRRHFQDSSQKPHHWTHEQDEELITMVSQYGPKFAHIAKMLGRGEDDVVQRWKNRLEHRSTMRRGAWSEEEVRGLLDALQSAWVALKKDGKDVGQDIYEMDEGLISWGQVSNKLDNWRSRQQCADKWRKIRRKIMGLRSSGVEGAVFDPASEARPQGRAKSVTLAEQMEMERVYKSAEYVNSDDGNESEADSPGANKSTAPKKAQKENTSTELAGVKTHSLPVLPKPVAVPEKASEDDSSPESESEATSESGTGSSDDGSESEAGSPSVSGSSAGSNSNDEINGKVDPRIIAQDTKLKSKGVKDHPGSFSKVSSQVSANEKPSLQNTPSKKINPAVQPKSIDKQAAKSIETLKAKDQPKSISQAQAPEQQKPSGQKKKVQHETPESETGSSSDSPSDSDSDSSAESNSGSASDPEEFPIQGSFKASAKNGPAKASTSTQKATEKIKNPKRSENDRRNTKSSSGTSSASSEAGSTEDSAESGDQTDESDVEGSVDEPIESPKIAPAQVSKRKILSTAQAPEKRDTKRLKTDSKISRNSSSPSSPSGTPSSEDSESKGDSEDSASQKSDTSSSASDGSESESESESVLKLEPESKSSVDPKVRPHIAQSKQKLVNGQKPLPASATKERSNSKNGKGSAPKAKAKPAQISSPLVKDGGLKTKDKLRLVPAAKKKASK</sequence>
<dbReference type="STRING" id="344612.A1CFA0"/>
<feature type="compositionally biased region" description="Polar residues" evidence="4">
    <location>
        <begin position="140"/>
        <end position="159"/>
    </location>
</feature>
<feature type="region of interest" description="Disordered" evidence="4">
    <location>
        <begin position="487"/>
        <end position="980"/>
    </location>
</feature>
<feature type="compositionally biased region" description="Basic and acidic residues" evidence="4">
    <location>
        <begin position="825"/>
        <end position="839"/>
    </location>
</feature>
<feature type="compositionally biased region" description="Basic and acidic residues" evidence="4">
    <location>
        <begin position="109"/>
        <end position="118"/>
    </location>
</feature>
<dbReference type="PROSITE" id="PS51294">
    <property type="entry name" value="HTH_MYB"/>
    <property type="match status" value="1"/>
</dbReference>
<dbReference type="RefSeq" id="XP_001272975.1">
    <property type="nucleotide sequence ID" value="XM_001272974.1"/>
</dbReference>
<dbReference type="VEuPathDB" id="FungiDB:ACLA_092470"/>
<dbReference type="GeneID" id="4705228"/>
<accession>A1CFA0</accession>
<feature type="compositionally biased region" description="Acidic residues" evidence="4">
    <location>
        <begin position="541"/>
        <end position="553"/>
    </location>
</feature>
<reference evidence="7 8" key="1">
    <citation type="journal article" date="2008" name="PLoS Genet.">
        <title>Genomic islands in the pathogenic filamentous fungus Aspergillus fumigatus.</title>
        <authorList>
            <person name="Fedorova N.D."/>
            <person name="Khaldi N."/>
            <person name="Joardar V.S."/>
            <person name="Maiti R."/>
            <person name="Amedeo P."/>
            <person name="Anderson M.J."/>
            <person name="Crabtree J."/>
            <person name="Silva J.C."/>
            <person name="Badger J.H."/>
            <person name="Albarraq A."/>
            <person name="Angiuoli S."/>
            <person name="Bussey H."/>
            <person name="Bowyer P."/>
            <person name="Cotty P.J."/>
            <person name="Dyer P.S."/>
            <person name="Egan A."/>
            <person name="Galens K."/>
            <person name="Fraser-Liggett C.M."/>
            <person name="Haas B.J."/>
            <person name="Inman J.M."/>
            <person name="Kent R."/>
            <person name="Lemieux S."/>
            <person name="Malavazi I."/>
            <person name="Orvis J."/>
            <person name="Roemer T."/>
            <person name="Ronning C.M."/>
            <person name="Sundaram J.P."/>
            <person name="Sutton G."/>
            <person name="Turner G."/>
            <person name="Venter J.C."/>
            <person name="White O.R."/>
            <person name="Whitty B.R."/>
            <person name="Youngman P."/>
            <person name="Wolfe K.H."/>
            <person name="Goldman G.H."/>
            <person name="Wortman J.R."/>
            <person name="Jiang B."/>
            <person name="Denning D.W."/>
            <person name="Nierman W.C."/>
        </authorList>
    </citation>
    <scope>NUCLEOTIDE SEQUENCE [LARGE SCALE GENOMIC DNA]</scope>
    <source>
        <strain evidence="8">ATCC 1007 / CBS 513.65 / DSM 816 / NCTC 3887 / NRRL 1</strain>
    </source>
</reference>
<feature type="compositionally biased region" description="Polar residues" evidence="4">
    <location>
        <begin position="120"/>
        <end position="129"/>
    </location>
</feature>